<reference evidence="2 3" key="1">
    <citation type="submission" date="2020-06" db="EMBL/GenBank/DDBJ databases">
        <title>WGS assembly of Ceratodon purpureus strain R40.</title>
        <authorList>
            <person name="Carey S.B."/>
            <person name="Jenkins J."/>
            <person name="Shu S."/>
            <person name="Lovell J.T."/>
            <person name="Sreedasyam A."/>
            <person name="Maumus F."/>
            <person name="Tiley G.P."/>
            <person name="Fernandez-Pozo N."/>
            <person name="Barry K."/>
            <person name="Chen C."/>
            <person name="Wang M."/>
            <person name="Lipzen A."/>
            <person name="Daum C."/>
            <person name="Saski C.A."/>
            <person name="Payton A.C."/>
            <person name="Mcbreen J.C."/>
            <person name="Conrad R.E."/>
            <person name="Kollar L.M."/>
            <person name="Olsson S."/>
            <person name="Huttunen S."/>
            <person name="Landis J.B."/>
            <person name="Wickett N.J."/>
            <person name="Johnson M.G."/>
            <person name="Rensing S.A."/>
            <person name="Grimwood J."/>
            <person name="Schmutz J."/>
            <person name="Mcdaniel S.F."/>
        </authorList>
    </citation>
    <scope>NUCLEOTIDE SEQUENCE [LARGE SCALE GENOMIC DNA]</scope>
    <source>
        <strain evidence="2 3">R40</strain>
    </source>
</reference>
<name>A0A8T0HK27_CERPU</name>
<proteinExistence type="predicted"/>
<comment type="caution">
    <text evidence="2">The sequence shown here is derived from an EMBL/GenBank/DDBJ whole genome shotgun (WGS) entry which is preliminary data.</text>
</comment>
<dbReference type="Proteomes" id="UP000822688">
    <property type="component" value="Chromosome 6"/>
</dbReference>
<evidence type="ECO:0000313" key="2">
    <source>
        <dbReference type="EMBL" id="KAG0571160.1"/>
    </source>
</evidence>
<sequence length="48" mass="5495">MGSILLLLLFASSWRCTTTYTTVTQFMRCTALQRTRSTVPAPRDTRNQ</sequence>
<evidence type="ECO:0000256" key="1">
    <source>
        <dbReference type="SAM" id="SignalP"/>
    </source>
</evidence>
<accession>A0A8T0HK27</accession>
<dbReference type="AlphaFoldDB" id="A0A8T0HK27"/>
<gene>
    <name evidence="2" type="ORF">KC19_6G215800</name>
</gene>
<organism evidence="2 3">
    <name type="scientific">Ceratodon purpureus</name>
    <name type="common">Fire moss</name>
    <name type="synonym">Dicranum purpureum</name>
    <dbReference type="NCBI Taxonomy" id="3225"/>
    <lineage>
        <taxon>Eukaryota</taxon>
        <taxon>Viridiplantae</taxon>
        <taxon>Streptophyta</taxon>
        <taxon>Embryophyta</taxon>
        <taxon>Bryophyta</taxon>
        <taxon>Bryophytina</taxon>
        <taxon>Bryopsida</taxon>
        <taxon>Dicranidae</taxon>
        <taxon>Pseudoditrichales</taxon>
        <taxon>Ditrichaceae</taxon>
        <taxon>Ceratodon</taxon>
    </lineage>
</organism>
<feature type="chain" id="PRO_5035763570" evidence="1">
    <location>
        <begin position="20"/>
        <end position="48"/>
    </location>
</feature>
<evidence type="ECO:0000313" key="3">
    <source>
        <dbReference type="Proteomes" id="UP000822688"/>
    </source>
</evidence>
<protein>
    <submittedName>
        <fullName evidence="2">Uncharacterized protein</fullName>
    </submittedName>
</protein>
<keyword evidence="1" id="KW-0732">Signal</keyword>
<dbReference type="EMBL" id="CM026427">
    <property type="protein sequence ID" value="KAG0571160.1"/>
    <property type="molecule type" value="Genomic_DNA"/>
</dbReference>
<feature type="signal peptide" evidence="1">
    <location>
        <begin position="1"/>
        <end position="19"/>
    </location>
</feature>
<keyword evidence="3" id="KW-1185">Reference proteome</keyword>